<name>A0A318KX92_9NEIS</name>
<feature type="region of interest" description="Disordered" evidence="1">
    <location>
        <begin position="1"/>
        <end position="22"/>
    </location>
</feature>
<organism evidence="2 3">
    <name type="scientific">Rivihabitans pingtungensis</name>
    <dbReference type="NCBI Taxonomy" id="1054498"/>
    <lineage>
        <taxon>Bacteria</taxon>
        <taxon>Pseudomonadati</taxon>
        <taxon>Pseudomonadota</taxon>
        <taxon>Betaproteobacteria</taxon>
        <taxon>Neisseriales</taxon>
        <taxon>Aquaspirillaceae</taxon>
        <taxon>Rivihabitans</taxon>
    </lineage>
</organism>
<accession>A0A318KX92</accession>
<proteinExistence type="predicted"/>
<dbReference type="EMBL" id="QJKI01000004">
    <property type="protein sequence ID" value="PXX80256.1"/>
    <property type="molecule type" value="Genomic_DNA"/>
</dbReference>
<dbReference type="AlphaFoldDB" id="A0A318KX92"/>
<sequence>MFISEHQRYTDPATGNSAIGPEHACTSGAAHAHLCDNNADFVP</sequence>
<gene>
    <name evidence="2" type="ORF">DFR34_10427</name>
</gene>
<keyword evidence="3" id="KW-1185">Reference proteome</keyword>
<dbReference type="Proteomes" id="UP000247555">
    <property type="component" value="Unassembled WGS sequence"/>
</dbReference>
<evidence type="ECO:0000313" key="2">
    <source>
        <dbReference type="EMBL" id="PXX80256.1"/>
    </source>
</evidence>
<reference evidence="2 3" key="1">
    <citation type="submission" date="2018-05" db="EMBL/GenBank/DDBJ databases">
        <title>Genomic Encyclopedia of Type Strains, Phase IV (KMG-IV): sequencing the most valuable type-strain genomes for metagenomic binning, comparative biology and taxonomic classification.</title>
        <authorList>
            <person name="Goeker M."/>
        </authorList>
    </citation>
    <scope>NUCLEOTIDE SEQUENCE [LARGE SCALE GENOMIC DNA]</scope>
    <source>
        <strain evidence="2 3">DSM 29661</strain>
    </source>
</reference>
<protein>
    <submittedName>
        <fullName evidence="2">Uncharacterized protein</fullName>
    </submittedName>
</protein>
<evidence type="ECO:0000256" key="1">
    <source>
        <dbReference type="SAM" id="MobiDB-lite"/>
    </source>
</evidence>
<comment type="caution">
    <text evidence="2">The sequence shown here is derived from an EMBL/GenBank/DDBJ whole genome shotgun (WGS) entry which is preliminary data.</text>
</comment>
<evidence type="ECO:0000313" key="3">
    <source>
        <dbReference type="Proteomes" id="UP000247555"/>
    </source>
</evidence>